<evidence type="ECO:0000313" key="3">
    <source>
        <dbReference type="EMBL" id="TDY42134.1"/>
    </source>
</evidence>
<feature type="compositionally biased region" description="Low complexity" evidence="1">
    <location>
        <begin position="194"/>
        <end position="215"/>
    </location>
</feature>
<organism evidence="3 4">
    <name type="scientific">Alicyclobacillus sacchari</name>
    <dbReference type="NCBI Taxonomy" id="392010"/>
    <lineage>
        <taxon>Bacteria</taxon>
        <taxon>Bacillati</taxon>
        <taxon>Bacillota</taxon>
        <taxon>Bacilli</taxon>
        <taxon>Bacillales</taxon>
        <taxon>Alicyclobacillaceae</taxon>
        <taxon>Alicyclobacillus</taxon>
    </lineage>
</organism>
<protein>
    <recommendedName>
        <fullName evidence="5">PA14 domain-containing protein</fullName>
    </recommendedName>
</protein>
<keyword evidence="2" id="KW-0732">Signal</keyword>
<gene>
    <name evidence="3" type="ORF">C7445_1186</name>
</gene>
<evidence type="ECO:0008006" key="5">
    <source>
        <dbReference type="Google" id="ProtNLM"/>
    </source>
</evidence>
<dbReference type="Proteomes" id="UP000294581">
    <property type="component" value="Unassembled WGS sequence"/>
</dbReference>
<feature type="region of interest" description="Disordered" evidence="1">
    <location>
        <begin position="191"/>
        <end position="220"/>
    </location>
</feature>
<name>A0A4V3HDS7_9BACL</name>
<reference evidence="3 4" key="1">
    <citation type="submission" date="2019-03" db="EMBL/GenBank/DDBJ databases">
        <title>Genomic Encyclopedia of Type Strains, Phase IV (KMG-IV): sequencing the most valuable type-strain genomes for metagenomic binning, comparative biology and taxonomic classification.</title>
        <authorList>
            <person name="Goeker M."/>
        </authorList>
    </citation>
    <scope>NUCLEOTIDE SEQUENCE [LARGE SCALE GENOMIC DNA]</scope>
    <source>
        <strain evidence="3 4">DSM 17974</strain>
    </source>
</reference>
<feature type="signal peptide" evidence="2">
    <location>
        <begin position="1"/>
        <end position="31"/>
    </location>
</feature>
<evidence type="ECO:0000256" key="2">
    <source>
        <dbReference type="SAM" id="SignalP"/>
    </source>
</evidence>
<keyword evidence="4" id="KW-1185">Reference proteome</keyword>
<accession>A0A4V3HDS7</accession>
<sequence length="1577" mass="166754">MVNRKKRILFVGIVSLTLLSIWITSQQTSLADIQNGDQISVSVGKAWTNGNIQTGFSGTGDNIEIGGNNCSTAISAIEVADQQAMNGYGPGDYLFTSSTIIPGNGANQDWINHFLVNGPYGFTLTDNTNPSDLSSRVKYYAGSDVYTLSGWYAQPNPYSNTYWYAPGQYVHLAPYAKPYVRIDSVQNGQSLVPGSTVTVTDTNNDPSDDSTGNPDKVPGSGTPSGLIAVWYFNNMGTYVNADVGHSNEQVATYGFTPWQDTYIPAIAPTRSFQITVPSGASGSGMLYLYYVDGIDRYYEASYAVKTAAPASPPSVTFTANPTSLPAGKGSVVTATGKNVPANDYIELKDVSGLDTIAGENTYSDGVYGETSLSQTVYSSTPETAKYQAVIINGNTGHVDATSGTVSVTWTSSGNTGGTNGNGGNGPTITLSASPTSLATGKYTGVTAIASGNTSGDFIEISDLSGAGTFDGSNTFEDGVVGETGLSGPAVSQTPQTVTYQASIINASTGQTVAMSNQVQVTWNSGSTGSGNPYSPVSITLSASPTSLQINQPSQLTATVNGNTTGDYIEFVDMGNGYTLQGANIYADHLIGESQSEVSAISTIAQTGSYTADVINASTGAIIAQSNEVLVTWTLPQETIYVSASPTQLNSGQSTTISYQASNLQPGDKVVLSGVGASPPFEEIDTASTGSFTDMRNPANGQSVAVTYSAEIVNAAGQVVAHSNSVGVTWKSTPPAITLTADRTSNQPGESDHITYSVTGTWAQGDYVVIQGTGGTDAWNVANDPNMYDVYTETENPASGQTVTVHYTGTVYDSSGDALSTSTLDVNWVNAWTGTITLTANPKYLPTGQSTTLTATTSEPIPSGWSLVIMDETTGQTVSTSGTSSETAQYTSFDAETDTFIAWLNDGYEQIGTESNSQTVVWTGLSLSANPTLLPSGQATTLTVSGQNVPSGDYLVIVNESTGQLIGSSLSTPYTVQVTESEPQTDNFVAYVSTNSGISGELMQSNTMSVDWYGVTLTATKNRLFVNNSTTLTATALNMPSGYVLEIEDLSTGGIIATGQPGQMVVSSVQTRNQPEMDQYEAEVVQPGNPTAPSINNNVGSIPFWTFTQMPGYIPLSAFNQTAIPSTNYARDIWFAVGGTNVPNGVGFFLGSFFLSSSQAVTFNINGTVDDYEQVYVDGHAILQAKFGGSGQEDKLVGSGIPESTSTTIQMSSGEHQVVIEGLNDNGFSGSFFNPAGVNLQVVSNGVDVLDTSDASQWMSTGYISQLPSGWFSGEVGTWSWEQTLLQESSAQPVYEQQTFTLTTPAANVSATSTPVSVTWYSYDLGLSATPTTLRAGQATTLTATSTTGGGPGDVIEIYDETTGKVVGTSTPNASSYSATWTESAPTTDTFIAWFVNPSGGHDQASNTVQVTWNQAKLTLSDAEVYHTPEWQQNLQNYNNYYTNVDPQPQLVRSESDFWAGEDLLFKVKPSITDIAQAYVYLPAISMNPMMPPGSPINWTSPPPIALTYNPSDGYLEGDIPTAWDEWLQYMQDGTYTVTFWVKSTDNQVATAQASFTIRDTWVSGNDPGTYFHEHQTW</sequence>
<dbReference type="OrthoDB" id="2368947at2"/>
<dbReference type="EMBL" id="SORF01000018">
    <property type="protein sequence ID" value="TDY42134.1"/>
    <property type="molecule type" value="Genomic_DNA"/>
</dbReference>
<comment type="caution">
    <text evidence="3">The sequence shown here is derived from an EMBL/GenBank/DDBJ whole genome shotgun (WGS) entry which is preliminary data.</text>
</comment>
<evidence type="ECO:0000256" key="1">
    <source>
        <dbReference type="SAM" id="MobiDB-lite"/>
    </source>
</evidence>
<proteinExistence type="predicted"/>
<evidence type="ECO:0000313" key="4">
    <source>
        <dbReference type="Proteomes" id="UP000294581"/>
    </source>
</evidence>
<feature type="chain" id="PRO_5020455475" description="PA14 domain-containing protein" evidence="2">
    <location>
        <begin position="32"/>
        <end position="1577"/>
    </location>
</feature>